<evidence type="ECO:0000256" key="7">
    <source>
        <dbReference type="SAM" id="MobiDB-lite"/>
    </source>
</evidence>
<comment type="similarity">
    <text evidence="5">Belongs to the WD repeat cdt2 family.</text>
</comment>
<feature type="region of interest" description="Disordered" evidence="7">
    <location>
        <begin position="398"/>
        <end position="424"/>
    </location>
</feature>
<dbReference type="GO" id="GO:0030674">
    <property type="term" value="F:protein-macromolecule adaptor activity"/>
    <property type="evidence" value="ECO:0007669"/>
    <property type="project" value="TreeGrafter"/>
</dbReference>
<keyword evidence="3" id="KW-0677">Repeat</keyword>
<keyword evidence="4" id="KW-0833">Ubl conjugation pathway</keyword>
<dbReference type="SMART" id="SM00320">
    <property type="entry name" value="WD40"/>
    <property type="match status" value="5"/>
</dbReference>
<dbReference type="InterPro" id="IPR036322">
    <property type="entry name" value="WD40_repeat_dom_sf"/>
</dbReference>
<feature type="region of interest" description="Disordered" evidence="7">
    <location>
        <begin position="444"/>
        <end position="550"/>
    </location>
</feature>
<feature type="repeat" description="WD" evidence="6">
    <location>
        <begin position="166"/>
        <end position="208"/>
    </location>
</feature>
<dbReference type="HOGENOM" id="CLU_038595_1_0_1"/>
<dbReference type="InterPro" id="IPR001680">
    <property type="entry name" value="WD40_rpt"/>
</dbReference>
<dbReference type="PANTHER" id="PTHR22852:SF0">
    <property type="entry name" value="DENTICLELESS PROTEIN HOMOLOG"/>
    <property type="match status" value="1"/>
</dbReference>
<evidence type="ECO:0000256" key="5">
    <source>
        <dbReference type="ARBA" id="ARBA00038344"/>
    </source>
</evidence>
<dbReference type="GO" id="GO:0005634">
    <property type="term" value="C:nucleus"/>
    <property type="evidence" value="ECO:0007669"/>
    <property type="project" value="TreeGrafter"/>
</dbReference>
<dbReference type="GO" id="GO:0043161">
    <property type="term" value="P:proteasome-mediated ubiquitin-dependent protein catabolic process"/>
    <property type="evidence" value="ECO:0007669"/>
    <property type="project" value="TreeGrafter"/>
</dbReference>
<evidence type="ECO:0000256" key="6">
    <source>
        <dbReference type="PROSITE-ProRule" id="PRU00221"/>
    </source>
</evidence>
<name>A0A0D3JTG7_EMIH1</name>
<comment type="pathway">
    <text evidence="1">Protein modification; protein ubiquitination.</text>
</comment>
<feature type="compositionally biased region" description="Low complexity" evidence="7">
    <location>
        <begin position="480"/>
        <end position="539"/>
    </location>
</feature>
<evidence type="ECO:0000256" key="1">
    <source>
        <dbReference type="ARBA" id="ARBA00004906"/>
    </source>
</evidence>
<dbReference type="Pfam" id="PF00400">
    <property type="entry name" value="WD40"/>
    <property type="match status" value="5"/>
</dbReference>
<feature type="region of interest" description="Disordered" evidence="7">
    <location>
        <begin position="1"/>
        <end position="26"/>
    </location>
</feature>
<dbReference type="PROSITE" id="PS50294">
    <property type="entry name" value="WD_REPEATS_REGION"/>
    <property type="match status" value="1"/>
</dbReference>
<dbReference type="InterPro" id="IPR019775">
    <property type="entry name" value="WD40_repeat_CS"/>
</dbReference>
<organism evidence="8 9">
    <name type="scientific">Emiliania huxleyi (strain CCMP1516)</name>
    <dbReference type="NCBI Taxonomy" id="280463"/>
    <lineage>
        <taxon>Eukaryota</taxon>
        <taxon>Haptista</taxon>
        <taxon>Haptophyta</taxon>
        <taxon>Prymnesiophyceae</taxon>
        <taxon>Isochrysidales</taxon>
        <taxon>Noelaerhabdaceae</taxon>
        <taxon>Emiliania</taxon>
    </lineage>
</organism>
<accession>A0A0D3JTG7</accession>
<dbReference type="Proteomes" id="UP000013827">
    <property type="component" value="Unassembled WGS sequence"/>
</dbReference>
<reference evidence="9" key="1">
    <citation type="journal article" date="2013" name="Nature">
        <title>Pan genome of the phytoplankton Emiliania underpins its global distribution.</title>
        <authorList>
            <person name="Read B.A."/>
            <person name="Kegel J."/>
            <person name="Klute M.J."/>
            <person name="Kuo A."/>
            <person name="Lefebvre S.C."/>
            <person name="Maumus F."/>
            <person name="Mayer C."/>
            <person name="Miller J."/>
            <person name="Monier A."/>
            <person name="Salamov A."/>
            <person name="Young J."/>
            <person name="Aguilar M."/>
            <person name="Claverie J.M."/>
            <person name="Frickenhaus S."/>
            <person name="Gonzalez K."/>
            <person name="Herman E.K."/>
            <person name="Lin Y.C."/>
            <person name="Napier J."/>
            <person name="Ogata H."/>
            <person name="Sarno A.F."/>
            <person name="Shmutz J."/>
            <person name="Schroeder D."/>
            <person name="de Vargas C."/>
            <person name="Verret F."/>
            <person name="von Dassow P."/>
            <person name="Valentin K."/>
            <person name="Van de Peer Y."/>
            <person name="Wheeler G."/>
            <person name="Dacks J.B."/>
            <person name="Delwiche C.F."/>
            <person name="Dyhrman S.T."/>
            <person name="Glockner G."/>
            <person name="John U."/>
            <person name="Richards T."/>
            <person name="Worden A.Z."/>
            <person name="Zhang X."/>
            <person name="Grigoriev I.V."/>
            <person name="Allen A.E."/>
            <person name="Bidle K."/>
            <person name="Borodovsky M."/>
            <person name="Bowler C."/>
            <person name="Brownlee C."/>
            <person name="Cock J.M."/>
            <person name="Elias M."/>
            <person name="Gladyshev V.N."/>
            <person name="Groth M."/>
            <person name="Guda C."/>
            <person name="Hadaegh A."/>
            <person name="Iglesias-Rodriguez M.D."/>
            <person name="Jenkins J."/>
            <person name="Jones B.M."/>
            <person name="Lawson T."/>
            <person name="Leese F."/>
            <person name="Lindquist E."/>
            <person name="Lobanov A."/>
            <person name="Lomsadze A."/>
            <person name="Malik S.B."/>
            <person name="Marsh M.E."/>
            <person name="Mackinder L."/>
            <person name="Mock T."/>
            <person name="Mueller-Roeber B."/>
            <person name="Pagarete A."/>
            <person name="Parker M."/>
            <person name="Probert I."/>
            <person name="Quesneville H."/>
            <person name="Raines C."/>
            <person name="Rensing S.A."/>
            <person name="Riano-Pachon D.M."/>
            <person name="Richier S."/>
            <person name="Rokitta S."/>
            <person name="Shiraiwa Y."/>
            <person name="Soanes D.M."/>
            <person name="van der Giezen M."/>
            <person name="Wahlund T.M."/>
            <person name="Williams B."/>
            <person name="Wilson W."/>
            <person name="Wolfe G."/>
            <person name="Wurch L.L."/>
        </authorList>
    </citation>
    <scope>NUCLEOTIDE SEQUENCE</scope>
</reference>
<protein>
    <recommendedName>
        <fullName evidence="10">Denticleless protein</fullName>
    </recommendedName>
</protein>
<evidence type="ECO:0000256" key="3">
    <source>
        <dbReference type="ARBA" id="ARBA00022737"/>
    </source>
</evidence>
<dbReference type="KEGG" id="ehx:EMIHUDRAFT_114948"/>
<dbReference type="PANTHER" id="PTHR22852">
    <property type="entry name" value="LETHAL 2 DENTICLELESS PROTEIN RETINOIC ACID-REGULATED NUCLEAR MATRIX-ASSOCIATED PROTEIN"/>
    <property type="match status" value="1"/>
</dbReference>
<dbReference type="InterPro" id="IPR020472">
    <property type="entry name" value="WD40_PAC1"/>
</dbReference>
<dbReference type="InterPro" id="IPR051865">
    <property type="entry name" value="WD-repeat_CDT2_adapter"/>
</dbReference>
<dbReference type="Gene3D" id="2.130.10.10">
    <property type="entry name" value="YVTN repeat-like/Quinoprotein amine dehydrogenase"/>
    <property type="match status" value="2"/>
</dbReference>
<keyword evidence="9" id="KW-1185">Reference proteome</keyword>
<evidence type="ECO:0000313" key="8">
    <source>
        <dbReference type="EnsemblProtists" id="EOD26802"/>
    </source>
</evidence>
<evidence type="ECO:0000256" key="2">
    <source>
        <dbReference type="ARBA" id="ARBA00022574"/>
    </source>
</evidence>
<dbReference type="RefSeq" id="XP_005779231.1">
    <property type="nucleotide sequence ID" value="XM_005779174.1"/>
</dbReference>
<dbReference type="PROSITE" id="PS50082">
    <property type="entry name" value="WD_REPEATS_2"/>
    <property type="match status" value="3"/>
</dbReference>
<dbReference type="InterPro" id="IPR015943">
    <property type="entry name" value="WD40/YVTN_repeat-like_dom_sf"/>
</dbReference>
<dbReference type="EnsemblProtists" id="EOD26802">
    <property type="protein sequence ID" value="EOD26802"/>
    <property type="gene ID" value="EMIHUDRAFT_114948"/>
</dbReference>
<dbReference type="GeneID" id="17272348"/>
<sequence length="550" mass="57179">MQHSHTPQGKARRTPSRAAARDAPPPRTFFASVINRELAPRRISVAALLPELSCDEDADVYTFGGGPTQAGLPFCPRYCPWPACPTTLGVADEDGCMTLVDAAQPAEAPDQRRWRWRAHRNAVFDFAWSPAEGRLLTASGDQTCALWDISRCGSSRDANEGRLLLCRGHRGSVKSVAARPADPHVFASGSRDGCILVYDVRQGGEPVMALRGVHEPSPPSAAKRKRGGLPNVGHHGVTAVLYLLDERNVLATAGGTDGAIKLWDARLGGAGRGERGRRAAQPLSVLAPDSGRERPHGIISLSTDASGGRLAGRARAVVRRSTDHTLYLYETVRPEVGEVGRYRGHRAGTFYVKSSLSADGRQAISGSSDGAVYVWQLDAPAAPPLLLRGHSAEATGVDWSAARPSQVGSRSEPCASDPTQLASCSDDGTVRVWRVARGAARNAPSLGANLRAPGRGDTEAAGGGEGDPPPAASAMPTQHAPPSALGAAAAGSSAGAGTAPSVESGPAAEAGPSAASAPPRTPMAQRSAPRAPASSSQSSLRDYFCPRGSA</sequence>
<evidence type="ECO:0000256" key="4">
    <source>
        <dbReference type="ARBA" id="ARBA00022786"/>
    </source>
</evidence>
<dbReference type="PRINTS" id="PR00320">
    <property type="entry name" value="GPROTEINBRPT"/>
</dbReference>
<dbReference type="PROSITE" id="PS00678">
    <property type="entry name" value="WD_REPEATS_1"/>
    <property type="match status" value="1"/>
</dbReference>
<proteinExistence type="inferred from homology"/>
<reference evidence="8" key="2">
    <citation type="submission" date="2024-10" db="UniProtKB">
        <authorList>
            <consortium name="EnsemblProtists"/>
        </authorList>
    </citation>
    <scope>IDENTIFICATION</scope>
</reference>
<dbReference type="AlphaFoldDB" id="A0A0D3JTG7"/>
<dbReference type="OMA" id="DSRVHTY"/>
<evidence type="ECO:0008006" key="10">
    <source>
        <dbReference type="Google" id="ProtNLM"/>
    </source>
</evidence>
<evidence type="ECO:0000313" key="9">
    <source>
        <dbReference type="Proteomes" id="UP000013827"/>
    </source>
</evidence>
<dbReference type="eggNOG" id="KOG0321">
    <property type="taxonomic scope" value="Eukaryota"/>
</dbReference>
<feature type="repeat" description="WD" evidence="6">
    <location>
        <begin position="116"/>
        <end position="150"/>
    </location>
</feature>
<dbReference type="SUPFAM" id="SSF50978">
    <property type="entry name" value="WD40 repeat-like"/>
    <property type="match status" value="1"/>
</dbReference>
<keyword evidence="2 6" id="KW-0853">WD repeat</keyword>
<feature type="repeat" description="WD" evidence="6">
    <location>
        <begin position="421"/>
        <end position="443"/>
    </location>
</feature>
<dbReference type="PaxDb" id="2903-EOD26802"/>
<dbReference type="STRING" id="2903.R1CVT8"/>